<name>A0A6A6HAC2_VIRVR</name>
<keyword evidence="2" id="KW-0812">Transmembrane</keyword>
<keyword evidence="2" id="KW-1133">Transmembrane helix</keyword>
<gene>
    <name evidence="3" type="ORF">EV356DRAFT_515129</name>
</gene>
<dbReference type="AlphaFoldDB" id="A0A6A6HAC2"/>
<evidence type="ECO:0000256" key="2">
    <source>
        <dbReference type="SAM" id="Phobius"/>
    </source>
</evidence>
<dbReference type="InterPro" id="IPR020999">
    <property type="entry name" value="Chitin_synth_reg_RCR"/>
</dbReference>
<sequence length="188" mass="21275">MFDQSKILDPRQAFVSCNPEFDDCDGHVSWWFSTTAIIIKWAILGGLFLAFFSYLLIGYIHARRRIKKNLPPLRYHRWMVSRYTDRPSMQNPHPPPQRQYNSATDPNSYYGNFNAPPAYNSDSPPLYQPPSNTQKPAQAQDQDLEMQSPSSRQPNTSSTGATAAGKVAQPVKALWTKGSNALQGLKRK</sequence>
<organism evidence="3 4">
    <name type="scientific">Viridothelium virens</name>
    <name type="common">Speckled blister lichen</name>
    <name type="synonym">Trypethelium virens</name>
    <dbReference type="NCBI Taxonomy" id="1048519"/>
    <lineage>
        <taxon>Eukaryota</taxon>
        <taxon>Fungi</taxon>
        <taxon>Dikarya</taxon>
        <taxon>Ascomycota</taxon>
        <taxon>Pezizomycotina</taxon>
        <taxon>Dothideomycetes</taxon>
        <taxon>Dothideomycetes incertae sedis</taxon>
        <taxon>Trypetheliales</taxon>
        <taxon>Trypetheliaceae</taxon>
        <taxon>Viridothelium</taxon>
    </lineage>
</organism>
<keyword evidence="2" id="KW-0472">Membrane</keyword>
<dbReference type="EMBL" id="ML991798">
    <property type="protein sequence ID" value="KAF2234483.1"/>
    <property type="molecule type" value="Genomic_DNA"/>
</dbReference>
<reference evidence="3" key="1">
    <citation type="journal article" date="2020" name="Stud. Mycol.">
        <title>101 Dothideomycetes genomes: a test case for predicting lifestyles and emergence of pathogens.</title>
        <authorList>
            <person name="Haridas S."/>
            <person name="Albert R."/>
            <person name="Binder M."/>
            <person name="Bloem J."/>
            <person name="Labutti K."/>
            <person name="Salamov A."/>
            <person name="Andreopoulos B."/>
            <person name="Baker S."/>
            <person name="Barry K."/>
            <person name="Bills G."/>
            <person name="Bluhm B."/>
            <person name="Cannon C."/>
            <person name="Castanera R."/>
            <person name="Culley D."/>
            <person name="Daum C."/>
            <person name="Ezra D."/>
            <person name="Gonzalez J."/>
            <person name="Henrissat B."/>
            <person name="Kuo A."/>
            <person name="Liang C."/>
            <person name="Lipzen A."/>
            <person name="Lutzoni F."/>
            <person name="Magnuson J."/>
            <person name="Mondo S."/>
            <person name="Nolan M."/>
            <person name="Ohm R."/>
            <person name="Pangilinan J."/>
            <person name="Park H.-J."/>
            <person name="Ramirez L."/>
            <person name="Alfaro M."/>
            <person name="Sun H."/>
            <person name="Tritt A."/>
            <person name="Yoshinaga Y."/>
            <person name="Zwiers L.-H."/>
            <person name="Turgeon B."/>
            <person name="Goodwin S."/>
            <person name="Spatafora J."/>
            <person name="Crous P."/>
            <person name="Grigoriev I."/>
        </authorList>
    </citation>
    <scope>NUCLEOTIDE SEQUENCE</scope>
    <source>
        <strain evidence="3">Tuck. ex Michener</strain>
    </source>
</reference>
<feature type="compositionally biased region" description="Polar residues" evidence="1">
    <location>
        <begin position="98"/>
        <end position="111"/>
    </location>
</feature>
<protein>
    <submittedName>
        <fullName evidence="3">Uncharacterized protein</fullName>
    </submittedName>
</protein>
<dbReference type="Pfam" id="PF12273">
    <property type="entry name" value="RCR"/>
    <property type="match status" value="1"/>
</dbReference>
<evidence type="ECO:0000313" key="4">
    <source>
        <dbReference type="Proteomes" id="UP000800092"/>
    </source>
</evidence>
<accession>A0A6A6HAC2</accession>
<proteinExistence type="predicted"/>
<keyword evidence="4" id="KW-1185">Reference proteome</keyword>
<feature type="compositionally biased region" description="Polar residues" evidence="1">
    <location>
        <begin position="129"/>
        <end position="161"/>
    </location>
</feature>
<feature type="region of interest" description="Disordered" evidence="1">
    <location>
        <begin position="86"/>
        <end position="188"/>
    </location>
</feature>
<dbReference type="Proteomes" id="UP000800092">
    <property type="component" value="Unassembled WGS sequence"/>
</dbReference>
<dbReference type="OrthoDB" id="5400539at2759"/>
<feature type="transmembrane region" description="Helical" evidence="2">
    <location>
        <begin position="38"/>
        <end position="60"/>
    </location>
</feature>
<evidence type="ECO:0000256" key="1">
    <source>
        <dbReference type="SAM" id="MobiDB-lite"/>
    </source>
</evidence>
<evidence type="ECO:0000313" key="3">
    <source>
        <dbReference type="EMBL" id="KAF2234483.1"/>
    </source>
</evidence>